<name>A0ACA9S8F8_9GLOM</name>
<dbReference type="EMBL" id="CAJVQC010101669">
    <property type="protein sequence ID" value="CAG8831551.1"/>
    <property type="molecule type" value="Genomic_DNA"/>
</dbReference>
<evidence type="ECO:0000313" key="1">
    <source>
        <dbReference type="EMBL" id="CAG8831551.1"/>
    </source>
</evidence>
<proteinExistence type="predicted"/>
<organism evidence="1 2">
    <name type="scientific">Racocetra persica</name>
    <dbReference type="NCBI Taxonomy" id="160502"/>
    <lineage>
        <taxon>Eukaryota</taxon>
        <taxon>Fungi</taxon>
        <taxon>Fungi incertae sedis</taxon>
        <taxon>Mucoromycota</taxon>
        <taxon>Glomeromycotina</taxon>
        <taxon>Glomeromycetes</taxon>
        <taxon>Diversisporales</taxon>
        <taxon>Gigasporaceae</taxon>
        <taxon>Racocetra</taxon>
    </lineage>
</organism>
<protein>
    <submittedName>
        <fullName evidence="1">7409_t:CDS:1</fullName>
    </submittedName>
</protein>
<evidence type="ECO:0000313" key="2">
    <source>
        <dbReference type="Proteomes" id="UP000789920"/>
    </source>
</evidence>
<accession>A0ACA9S8F8</accession>
<reference evidence="1" key="1">
    <citation type="submission" date="2021-06" db="EMBL/GenBank/DDBJ databases">
        <authorList>
            <person name="Kallberg Y."/>
            <person name="Tangrot J."/>
            <person name="Rosling A."/>
        </authorList>
    </citation>
    <scope>NUCLEOTIDE SEQUENCE</scope>
    <source>
        <strain evidence="1">MA461A</strain>
    </source>
</reference>
<gene>
    <name evidence="1" type="ORF">RPERSI_LOCUS28184</name>
</gene>
<sequence>DLRPLIDDGITEEDRLDERNKQANPNQAHQLLRNIAQAFWDVAMGLHGKTVVLIFISDLKTLEDAITAARRIEASNYYQNKEGKEELTTVLID</sequence>
<dbReference type="Proteomes" id="UP000789920">
    <property type="component" value="Unassembled WGS sequence"/>
</dbReference>
<keyword evidence="2" id="KW-1185">Reference proteome</keyword>
<feature type="non-terminal residue" evidence="1">
    <location>
        <position position="1"/>
    </location>
</feature>
<comment type="caution">
    <text evidence="1">The sequence shown here is derived from an EMBL/GenBank/DDBJ whole genome shotgun (WGS) entry which is preliminary data.</text>
</comment>